<comment type="caution">
    <text evidence="2">The sequence shown here is derived from an EMBL/GenBank/DDBJ whole genome shotgun (WGS) entry which is preliminary data.</text>
</comment>
<proteinExistence type="predicted"/>
<accession>A0AAU9J5Y7</accession>
<gene>
    <name evidence="2" type="ORF">BSTOLATCC_MIC22305</name>
</gene>
<protein>
    <recommendedName>
        <fullName evidence="4">Sperm-tail PG-rich repeat-containing protein 2</fullName>
    </recommendedName>
</protein>
<feature type="region of interest" description="Disordered" evidence="1">
    <location>
        <begin position="152"/>
        <end position="174"/>
    </location>
</feature>
<reference evidence="2" key="1">
    <citation type="submission" date="2021-09" db="EMBL/GenBank/DDBJ databases">
        <authorList>
            <consortium name="AG Swart"/>
            <person name="Singh M."/>
            <person name="Singh A."/>
            <person name="Seah K."/>
            <person name="Emmerich C."/>
        </authorList>
    </citation>
    <scope>NUCLEOTIDE SEQUENCE</scope>
    <source>
        <strain evidence="2">ATCC30299</strain>
    </source>
</reference>
<organism evidence="2 3">
    <name type="scientific">Blepharisma stoltei</name>
    <dbReference type="NCBI Taxonomy" id="1481888"/>
    <lineage>
        <taxon>Eukaryota</taxon>
        <taxon>Sar</taxon>
        <taxon>Alveolata</taxon>
        <taxon>Ciliophora</taxon>
        <taxon>Postciliodesmatophora</taxon>
        <taxon>Heterotrichea</taxon>
        <taxon>Heterotrichida</taxon>
        <taxon>Blepharismidae</taxon>
        <taxon>Blepharisma</taxon>
    </lineage>
</organism>
<dbReference type="Pfam" id="PF07004">
    <property type="entry name" value="SHIPPO-rpt"/>
    <property type="match status" value="2"/>
</dbReference>
<sequence length="347" mass="38518">MTHKFIFYTNNIKMAQDATVSFRQAGREVSGKVYKGSIVDAFNRLTQPSIPAKSEQVLTQVNKKGGFGASADRFMSKSYFGPGPGQYVAAEQELNPSMSKKGFGGLINRAPRFKKFQYNTAVPGPGSYENKLRDIKTVSSVFIEGRSKSLVTKYDPPAPGQYNPKTPEGKRMGMTSTFKSKTKRLEPTNPSDAPPPWQYNVEGTMIRSSSAQNTAAFKMPVQARRYQINLYDPHSDIITDDMPGPGEYSAETGMSNIKPSPMFIVGEVDRFGKPLRPRKKNDFMPGPGTYSMAKSDEKLPVSGAVFMSESERAWFSTEKKPPGPAFYKPAPVPKKKSFHLNSNKMWV</sequence>
<keyword evidence="3" id="KW-1185">Reference proteome</keyword>
<dbReference type="PANTHER" id="PTHR21580">
    <property type="entry name" value="SHIPPO-1-RELATED"/>
    <property type="match status" value="1"/>
</dbReference>
<evidence type="ECO:0008006" key="4">
    <source>
        <dbReference type="Google" id="ProtNLM"/>
    </source>
</evidence>
<dbReference type="Proteomes" id="UP001162131">
    <property type="component" value="Unassembled WGS sequence"/>
</dbReference>
<dbReference type="InterPro" id="IPR051291">
    <property type="entry name" value="CIMAP"/>
</dbReference>
<evidence type="ECO:0000256" key="1">
    <source>
        <dbReference type="SAM" id="MobiDB-lite"/>
    </source>
</evidence>
<dbReference type="AlphaFoldDB" id="A0AAU9J5Y7"/>
<dbReference type="EMBL" id="CAJZBQ010000021">
    <property type="protein sequence ID" value="CAG9318947.1"/>
    <property type="molecule type" value="Genomic_DNA"/>
</dbReference>
<dbReference type="InterPro" id="IPR010736">
    <property type="entry name" value="SHIPPO-rpt"/>
</dbReference>
<evidence type="ECO:0000313" key="2">
    <source>
        <dbReference type="EMBL" id="CAG9318947.1"/>
    </source>
</evidence>
<evidence type="ECO:0000313" key="3">
    <source>
        <dbReference type="Proteomes" id="UP001162131"/>
    </source>
</evidence>
<name>A0AAU9J5Y7_9CILI</name>